<dbReference type="InterPro" id="IPR003594">
    <property type="entry name" value="HATPase_dom"/>
</dbReference>
<dbReference type="InterPro" id="IPR005467">
    <property type="entry name" value="His_kinase_dom"/>
</dbReference>
<keyword evidence="14" id="KW-0472">Membrane</keyword>
<dbReference type="InterPro" id="IPR036097">
    <property type="entry name" value="HisK_dim/P_sf"/>
</dbReference>
<proteinExistence type="predicted"/>
<keyword evidence="6" id="KW-0808">Transferase</keyword>
<protein>
    <recommendedName>
        <fullName evidence="3">histidine kinase</fullName>
        <ecNumber evidence="3">2.7.13.3</ecNumber>
    </recommendedName>
</protein>
<feature type="transmembrane region" description="Helical" evidence="14">
    <location>
        <begin position="296"/>
        <end position="318"/>
    </location>
</feature>
<evidence type="ECO:0000256" key="11">
    <source>
        <dbReference type="ARBA" id="ARBA00022989"/>
    </source>
</evidence>
<keyword evidence="8" id="KW-0547">Nucleotide-binding</keyword>
<evidence type="ECO:0000256" key="4">
    <source>
        <dbReference type="ARBA" id="ARBA00022475"/>
    </source>
</evidence>
<evidence type="ECO:0000256" key="2">
    <source>
        <dbReference type="ARBA" id="ARBA00004651"/>
    </source>
</evidence>
<dbReference type="Gene3D" id="1.10.287.130">
    <property type="match status" value="1"/>
</dbReference>
<evidence type="ECO:0000256" key="1">
    <source>
        <dbReference type="ARBA" id="ARBA00000085"/>
    </source>
</evidence>
<evidence type="ECO:0000256" key="12">
    <source>
        <dbReference type="ARBA" id="ARBA00023012"/>
    </source>
</evidence>
<dbReference type="GO" id="GO:0005886">
    <property type="term" value="C:plasma membrane"/>
    <property type="evidence" value="ECO:0007669"/>
    <property type="project" value="UniProtKB-SubCell"/>
</dbReference>
<dbReference type="Pfam" id="PF00512">
    <property type="entry name" value="HisKA"/>
    <property type="match status" value="1"/>
</dbReference>
<comment type="catalytic activity">
    <reaction evidence="1">
        <text>ATP + protein L-histidine = ADP + protein N-phospho-L-histidine.</text>
        <dbReference type="EC" id="2.7.13.3"/>
    </reaction>
</comment>
<keyword evidence="5" id="KW-0597">Phosphoprotein</keyword>
<evidence type="ECO:0000256" key="5">
    <source>
        <dbReference type="ARBA" id="ARBA00022553"/>
    </source>
</evidence>
<dbReference type="GO" id="GO:0005524">
    <property type="term" value="F:ATP binding"/>
    <property type="evidence" value="ECO:0007669"/>
    <property type="project" value="UniProtKB-KW"/>
</dbReference>
<comment type="subcellular location">
    <subcellularLocation>
        <location evidence="2">Cell membrane</location>
        <topology evidence="2">Multi-pass membrane protein</topology>
    </subcellularLocation>
</comment>
<dbReference type="Gene3D" id="3.30.565.10">
    <property type="entry name" value="Histidine kinase-like ATPase, C-terminal domain"/>
    <property type="match status" value="1"/>
</dbReference>
<dbReference type="PANTHER" id="PTHR43065">
    <property type="entry name" value="SENSOR HISTIDINE KINASE"/>
    <property type="match status" value="1"/>
</dbReference>
<reference evidence="16 17" key="1">
    <citation type="submission" date="2016-10" db="EMBL/GenBank/DDBJ databases">
        <authorList>
            <person name="Varghese N."/>
            <person name="Submissions S."/>
        </authorList>
    </citation>
    <scope>NUCLEOTIDE SEQUENCE [LARGE SCALE GENOMIC DNA]</scope>
    <source>
        <strain evidence="16 17">S7-754</strain>
    </source>
</reference>
<sequence>MMVPVVTAWCVSRPASLRNVAWLLAALALAFLGAMLAAQFAERRTLAAQRAEVVQDAHLRAALLNSEIARFRLLPLALADDRDVHAALANVPGARLVLNRKLERLARIAGTPTIYVIAPDGRSVAASNWRTRAPFVGIDYRFRPYFREARLRGEGGQYALGSVSRRPGLYLSRRIAGGGVIVIKLEFDRVERAWARDRGISFVHDARGIVLVTSRIDWRFAAIRRLDPAVARQASRDIGAPSAGRYLLPVSAMGDGAVKLNGTGQRFVTHGLHVQRAGWTLTQMRRIDRVIASARLAASLATGAIILALTATGGALALRIESARRREADLAQAVSERTADLRREAEERIQAEARAAELRESLQQANRLASLGQITASVAHETAQPITAIRTYAQTSGLLLDRGRMEDVRSNLATIARLADRIGVMTQHLRGFSRKQTKSLHPVPLNAVIEGAMLILQPQMRGVAIARPSVVSAMVIGDKVRLEQVLVNLVQNALQAMMGEPAARVVLSVAQDDTHVCLSVQDNGPGIAPEVLERLFTPFNTNREAGLGLGLVIAQDIMTDLGGWLRHRPSTIGACFEIGMRRA</sequence>
<dbReference type="InterPro" id="IPR017055">
    <property type="entry name" value="Sig_transdc_His_kinase_DctB"/>
</dbReference>
<keyword evidence="13" id="KW-0175">Coiled coil</keyword>
<evidence type="ECO:0000256" key="14">
    <source>
        <dbReference type="SAM" id="Phobius"/>
    </source>
</evidence>
<dbReference type="PRINTS" id="PR00344">
    <property type="entry name" value="BCTRLSENSOR"/>
</dbReference>
<keyword evidence="9 16" id="KW-0418">Kinase</keyword>
<feature type="domain" description="Histidine kinase" evidence="15">
    <location>
        <begin position="377"/>
        <end position="583"/>
    </location>
</feature>
<dbReference type="Gene3D" id="3.30.450.20">
    <property type="entry name" value="PAS domain"/>
    <property type="match status" value="2"/>
</dbReference>
<keyword evidence="10" id="KW-0067">ATP-binding</keyword>
<dbReference type="InterPro" id="IPR004358">
    <property type="entry name" value="Sig_transdc_His_kin-like_C"/>
</dbReference>
<dbReference type="PIRSF" id="PIRSF036431">
    <property type="entry name" value="STHK_DctB"/>
    <property type="match status" value="1"/>
</dbReference>
<evidence type="ECO:0000256" key="7">
    <source>
        <dbReference type="ARBA" id="ARBA00022692"/>
    </source>
</evidence>
<evidence type="ECO:0000256" key="8">
    <source>
        <dbReference type="ARBA" id="ARBA00022741"/>
    </source>
</evidence>
<dbReference type="EC" id="2.7.13.3" evidence="3"/>
<dbReference type="GO" id="GO:0000155">
    <property type="term" value="F:phosphorelay sensor kinase activity"/>
    <property type="evidence" value="ECO:0007669"/>
    <property type="project" value="InterPro"/>
</dbReference>
<keyword evidence="17" id="KW-1185">Reference proteome</keyword>
<dbReference type="EMBL" id="FNBI01000013">
    <property type="protein sequence ID" value="SDG12614.1"/>
    <property type="molecule type" value="Genomic_DNA"/>
</dbReference>
<dbReference type="SMART" id="SM00388">
    <property type="entry name" value="HisKA"/>
    <property type="match status" value="1"/>
</dbReference>
<accession>A0A1G7RPQ5</accession>
<evidence type="ECO:0000256" key="9">
    <source>
        <dbReference type="ARBA" id="ARBA00022777"/>
    </source>
</evidence>
<evidence type="ECO:0000313" key="17">
    <source>
        <dbReference type="Proteomes" id="UP000323502"/>
    </source>
</evidence>
<dbReference type="InterPro" id="IPR029151">
    <property type="entry name" value="Sensor-like_sf"/>
</dbReference>
<keyword evidence="12" id="KW-0902">Two-component regulatory system</keyword>
<dbReference type="Pfam" id="PF02518">
    <property type="entry name" value="HATPase_c"/>
    <property type="match status" value="1"/>
</dbReference>
<dbReference type="PROSITE" id="PS50109">
    <property type="entry name" value="HIS_KIN"/>
    <property type="match status" value="1"/>
</dbReference>
<evidence type="ECO:0000256" key="3">
    <source>
        <dbReference type="ARBA" id="ARBA00012438"/>
    </source>
</evidence>
<keyword evidence="4" id="KW-1003">Cell membrane</keyword>
<dbReference type="SUPFAM" id="SSF103190">
    <property type="entry name" value="Sensory domain-like"/>
    <property type="match status" value="1"/>
</dbReference>
<evidence type="ECO:0000259" key="15">
    <source>
        <dbReference type="PROSITE" id="PS50109"/>
    </source>
</evidence>
<dbReference type="Gene3D" id="6.10.250.3020">
    <property type="match status" value="1"/>
</dbReference>
<dbReference type="AlphaFoldDB" id="A0A1G7RPQ5"/>
<dbReference type="RefSeq" id="WP_249042547.1">
    <property type="nucleotide sequence ID" value="NZ_JACIEY010000015.1"/>
</dbReference>
<keyword evidence="11 14" id="KW-1133">Transmembrane helix</keyword>
<keyword evidence="7 14" id="KW-0812">Transmembrane</keyword>
<dbReference type="SMART" id="SM00387">
    <property type="entry name" value="HATPase_c"/>
    <property type="match status" value="1"/>
</dbReference>
<dbReference type="PANTHER" id="PTHR43065:SF46">
    <property type="entry name" value="C4-DICARBOXYLATE TRANSPORT SENSOR PROTEIN DCTB"/>
    <property type="match status" value="1"/>
</dbReference>
<dbReference type="Proteomes" id="UP000323502">
    <property type="component" value="Unassembled WGS sequence"/>
</dbReference>
<dbReference type="SUPFAM" id="SSF47384">
    <property type="entry name" value="Homodimeric domain of signal transducing histidine kinase"/>
    <property type="match status" value="1"/>
</dbReference>
<evidence type="ECO:0000256" key="10">
    <source>
        <dbReference type="ARBA" id="ARBA00022840"/>
    </source>
</evidence>
<evidence type="ECO:0000256" key="13">
    <source>
        <dbReference type="SAM" id="Coils"/>
    </source>
</evidence>
<name>A0A1G7RPQ5_9SPHN</name>
<evidence type="ECO:0000256" key="6">
    <source>
        <dbReference type="ARBA" id="ARBA00022679"/>
    </source>
</evidence>
<dbReference type="InterPro" id="IPR036890">
    <property type="entry name" value="HATPase_C_sf"/>
</dbReference>
<dbReference type="InterPro" id="IPR003661">
    <property type="entry name" value="HisK_dim/P_dom"/>
</dbReference>
<feature type="coiled-coil region" evidence="13">
    <location>
        <begin position="341"/>
        <end position="368"/>
    </location>
</feature>
<evidence type="ECO:0000313" key="16">
    <source>
        <dbReference type="EMBL" id="SDG12614.1"/>
    </source>
</evidence>
<dbReference type="CDD" id="cd00082">
    <property type="entry name" value="HisKA"/>
    <property type="match status" value="1"/>
</dbReference>
<gene>
    <name evidence="16" type="ORF">SAMN05216557_1135</name>
</gene>
<organism evidence="16 17">
    <name type="scientific">Sphingomonas carotinifaciens</name>
    <dbReference type="NCBI Taxonomy" id="1166323"/>
    <lineage>
        <taxon>Bacteria</taxon>
        <taxon>Pseudomonadati</taxon>
        <taxon>Pseudomonadota</taxon>
        <taxon>Alphaproteobacteria</taxon>
        <taxon>Sphingomonadales</taxon>
        <taxon>Sphingomonadaceae</taxon>
        <taxon>Sphingomonas</taxon>
    </lineage>
</organism>
<dbReference type="SUPFAM" id="SSF55874">
    <property type="entry name" value="ATPase domain of HSP90 chaperone/DNA topoisomerase II/histidine kinase"/>
    <property type="match status" value="1"/>
</dbReference>